<dbReference type="SFLD" id="SFLDF00273">
    <property type="entry name" value="(dimethylallyl)adenosine_tRNA"/>
    <property type="match status" value="1"/>
</dbReference>
<evidence type="ECO:0000259" key="15">
    <source>
        <dbReference type="PROSITE" id="PS51449"/>
    </source>
</evidence>
<dbReference type="InterPro" id="IPR007197">
    <property type="entry name" value="rSAM"/>
</dbReference>
<feature type="binding site" evidence="13">
    <location>
        <position position="79"/>
    </location>
    <ligand>
        <name>[4Fe-4S] cluster</name>
        <dbReference type="ChEBI" id="CHEBI:49883"/>
        <label>1</label>
    </ligand>
</feature>
<evidence type="ECO:0000256" key="12">
    <source>
        <dbReference type="ARBA" id="ARBA00081141"/>
    </source>
</evidence>
<evidence type="ECO:0000256" key="11">
    <source>
        <dbReference type="ARBA" id="ARBA00080698"/>
    </source>
</evidence>
<dbReference type="OrthoDB" id="9805215at2"/>
<proteinExistence type="inferred from homology"/>
<keyword evidence="6 13" id="KW-0479">Metal-binding</keyword>
<dbReference type="SFLD" id="SFLDG01061">
    <property type="entry name" value="methylthiotransferase"/>
    <property type="match status" value="1"/>
</dbReference>
<dbReference type="AlphaFoldDB" id="A0A1M5VZL3"/>
<feature type="binding site" evidence="13">
    <location>
        <position position="195"/>
    </location>
    <ligand>
        <name>[4Fe-4S] cluster</name>
        <dbReference type="ChEBI" id="CHEBI:49883"/>
        <label>2</label>
        <note>4Fe-4S-S-AdoMet</note>
    </ligand>
</feature>
<dbReference type="SFLD" id="SFLDF00413">
    <property type="entry name" value="CDK5RAP1"/>
    <property type="match status" value="1"/>
</dbReference>
<dbReference type="Pfam" id="PF04055">
    <property type="entry name" value="Radical_SAM"/>
    <property type="match status" value="1"/>
</dbReference>
<evidence type="ECO:0000256" key="5">
    <source>
        <dbReference type="ARBA" id="ARBA00022691"/>
    </source>
</evidence>
<dbReference type="PANTHER" id="PTHR43020">
    <property type="entry name" value="CDK5 REGULATORY SUBUNIT-ASSOCIATED PROTEIN 1"/>
    <property type="match status" value="1"/>
</dbReference>
<dbReference type="InterPro" id="IPR038135">
    <property type="entry name" value="Methylthiotransferase_N_sf"/>
</dbReference>
<sequence>MDNLISELEILKEQDGEACETVHISKDTSTGNSRKLYIESYGCQMNFSDSEIVASILQKNGFDTTSDIAEADVVFLNTCSIREKAETTVRHRLMHINGLKKHKPEMLVGVLGCMAERLKSKLLEEEKIVDLVAGPDAYRDLPNLISQVDDGARAVNTFLSREETYADISPVRLNSNGVTAFISIMRGCDNMCSFCVVPFTRGRERSRDPHSIVAEARQLFENGYREVTLLGQNVDSYKWSATENNKARLEKTPVSEVTTFAQLLEEVALVHPDLRVRFATSHPKDITDDVLYTMARHENICKCIHLPLQSGNTRILELMDRGYTREWYLSKVQKIREILGEDCAITSDMIAGFCSETEEEHQDTLTLMDLVKYDYAYMFFYSERPGTVAAKKYKDDISDSTKKVRLEEIIKKQREHSLIRNQTDVGKVHKVLAEGFSRRSADFLQGRNSANKVIVFPKEHYQKGQYVNVLVEDCTGGTLVGKAV</sequence>
<evidence type="ECO:0000256" key="10">
    <source>
        <dbReference type="ARBA" id="ARBA00068570"/>
    </source>
</evidence>
<dbReference type="HAMAP" id="MF_01864">
    <property type="entry name" value="tRNA_metthiotr_MiaB"/>
    <property type="match status" value="1"/>
</dbReference>
<dbReference type="GO" id="GO:0005829">
    <property type="term" value="C:cytosol"/>
    <property type="evidence" value="ECO:0007669"/>
    <property type="project" value="TreeGrafter"/>
</dbReference>
<dbReference type="InterPro" id="IPR058240">
    <property type="entry name" value="rSAM_sf"/>
</dbReference>
<evidence type="ECO:0000259" key="14">
    <source>
        <dbReference type="PROSITE" id="PS50926"/>
    </source>
</evidence>
<dbReference type="InterPro" id="IPR002792">
    <property type="entry name" value="TRAM_dom"/>
</dbReference>
<feature type="domain" description="Radical SAM core" evidence="16">
    <location>
        <begin position="174"/>
        <end position="420"/>
    </location>
</feature>
<evidence type="ECO:0000256" key="8">
    <source>
        <dbReference type="ARBA" id="ARBA00023014"/>
    </source>
</evidence>
<comment type="function">
    <text evidence="1 13">Catalyzes the methylthiolation of N6-(dimethylallyl)adenosine (i(6)A), leading to the formation of 2-methylthio-N6-(dimethylallyl)adenosine (ms(2)i(6)A) at position 37 in tRNAs that read codons beginning with uridine.</text>
</comment>
<dbReference type="PROSITE" id="PS01278">
    <property type="entry name" value="MTTASE_RADICAL"/>
    <property type="match status" value="1"/>
</dbReference>
<dbReference type="PROSITE" id="PS50926">
    <property type="entry name" value="TRAM"/>
    <property type="match status" value="1"/>
</dbReference>
<dbReference type="Pfam" id="PF00919">
    <property type="entry name" value="UPF0004"/>
    <property type="match status" value="1"/>
</dbReference>
<dbReference type="InterPro" id="IPR006638">
    <property type="entry name" value="Elp3/MiaA/NifB-like_rSAM"/>
</dbReference>
<feature type="binding site" evidence="13">
    <location>
        <position position="113"/>
    </location>
    <ligand>
        <name>[4Fe-4S] cluster</name>
        <dbReference type="ChEBI" id="CHEBI:49883"/>
        <label>1</label>
    </ligand>
</feature>
<dbReference type="NCBIfam" id="TIGR00089">
    <property type="entry name" value="MiaB/RimO family radical SAM methylthiotransferase"/>
    <property type="match status" value="1"/>
</dbReference>
<evidence type="ECO:0000256" key="7">
    <source>
        <dbReference type="ARBA" id="ARBA00023004"/>
    </source>
</evidence>
<accession>A0A1M5VZL3</accession>
<comment type="subunit">
    <text evidence="13">Monomer.</text>
</comment>
<comment type="similarity">
    <text evidence="13">Belongs to the methylthiotransferase family. MiaB subfamily.</text>
</comment>
<dbReference type="EC" id="2.8.4.3" evidence="9 13"/>
<dbReference type="GO" id="GO:0046872">
    <property type="term" value="F:metal ion binding"/>
    <property type="evidence" value="ECO:0007669"/>
    <property type="project" value="UniProtKB-KW"/>
</dbReference>
<name>A0A1M5VZL3_9BACT</name>
<dbReference type="SFLD" id="SFLDG01082">
    <property type="entry name" value="B12-binding_domain_containing"/>
    <property type="match status" value="1"/>
</dbReference>
<dbReference type="FunFam" id="3.40.50.12160:FF:000003">
    <property type="entry name" value="CDK5 regulatory subunit-associated protein 1"/>
    <property type="match status" value="1"/>
</dbReference>
<comment type="subcellular location">
    <subcellularLocation>
        <location evidence="13">Cytoplasm</location>
    </subcellularLocation>
</comment>
<dbReference type="InterPro" id="IPR006463">
    <property type="entry name" value="MiaB_methiolase"/>
</dbReference>
<dbReference type="InterPro" id="IPR023404">
    <property type="entry name" value="rSAM_horseshoe"/>
</dbReference>
<keyword evidence="3 13" id="KW-0963">Cytoplasm</keyword>
<keyword evidence="18" id="KW-1185">Reference proteome</keyword>
<keyword evidence="7 13" id="KW-0408">Iron</keyword>
<dbReference type="InterPro" id="IPR013848">
    <property type="entry name" value="Methylthiotransferase_N"/>
</dbReference>
<evidence type="ECO:0000256" key="6">
    <source>
        <dbReference type="ARBA" id="ARBA00022723"/>
    </source>
</evidence>
<feature type="binding site" evidence="13">
    <location>
        <position position="43"/>
    </location>
    <ligand>
        <name>[4Fe-4S] cluster</name>
        <dbReference type="ChEBI" id="CHEBI:49883"/>
        <label>1</label>
    </ligand>
</feature>
<dbReference type="RefSeq" id="WP_073141078.1">
    <property type="nucleotide sequence ID" value="NZ_FQWQ01000004.1"/>
</dbReference>
<organism evidence="17 18">
    <name type="scientific">Chryseolinea serpens</name>
    <dbReference type="NCBI Taxonomy" id="947013"/>
    <lineage>
        <taxon>Bacteria</taxon>
        <taxon>Pseudomonadati</taxon>
        <taxon>Bacteroidota</taxon>
        <taxon>Cytophagia</taxon>
        <taxon>Cytophagales</taxon>
        <taxon>Fulvivirgaceae</taxon>
        <taxon>Chryseolinea</taxon>
    </lineage>
</organism>
<protein>
    <recommendedName>
        <fullName evidence="10 13">tRNA-2-methylthio-N(6)-dimethylallyladenosine synthase</fullName>
        <ecNumber evidence="9 13">2.8.4.3</ecNumber>
    </recommendedName>
    <alternativeName>
        <fullName evidence="12 13">(Dimethylallyl)adenosine tRNA methylthiotransferase MiaB</fullName>
    </alternativeName>
    <alternativeName>
        <fullName evidence="11 13">tRNA-i(6)A37 methylthiotransferase</fullName>
    </alternativeName>
</protein>
<dbReference type="PANTHER" id="PTHR43020:SF2">
    <property type="entry name" value="MITOCHONDRIAL TRNA METHYLTHIOTRANSFERASE CDK5RAP1"/>
    <property type="match status" value="1"/>
</dbReference>
<dbReference type="SUPFAM" id="SSF102114">
    <property type="entry name" value="Radical SAM enzymes"/>
    <property type="match status" value="1"/>
</dbReference>
<gene>
    <name evidence="13" type="primary">miaB</name>
    <name evidence="17" type="ORF">SAMN04488109_5545</name>
</gene>
<dbReference type="EMBL" id="FQWQ01000004">
    <property type="protein sequence ID" value="SHH80675.1"/>
    <property type="molecule type" value="Genomic_DNA"/>
</dbReference>
<keyword evidence="8 13" id="KW-0411">Iron-sulfur</keyword>
<dbReference type="Gene3D" id="3.80.30.20">
    <property type="entry name" value="tm_1862 like domain"/>
    <property type="match status" value="1"/>
</dbReference>
<dbReference type="NCBIfam" id="TIGR01574">
    <property type="entry name" value="miaB-methiolase"/>
    <property type="match status" value="1"/>
</dbReference>
<evidence type="ECO:0000256" key="13">
    <source>
        <dbReference type="HAMAP-Rule" id="MF_01864"/>
    </source>
</evidence>
<keyword evidence="2 13" id="KW-0004">4Fe-4S</keyword>
<evidence type="ECO:0000256" key="2">
    <source>
        <dbReference type="ARBA" id="ARBA00022485"/>
    </source>
</evidence>
<evidence type="ECO:0000259" key="16">
    <source>
        <dbReference type="PROSITE" id="PS51918"/>
    </source>
</evidence>
<evidence type="ECO:0000256" key="3">
    <source>
        <dbReference type="ARBA" id="ARBA00022490"/>
    </source>
</evidence>
<dbReference type="SMART" id="SM00729">
    <property type="entry name" value="Elp3"/>
    <property type="match status" value="1"/>
</dbReference>
<reference evidence="17 18" key="1">
    <citation type="submission" date="2016-11" db="EMBL/GenBank/DDBJ databases">
        <authorList>
            <person name="Jaros S."/>
            <person name="Januszkiewicz K."/>
            <person name="Wedrychowicz H."/>
        </authorList>
    </citation>
    <scope>NUCLEOTIDE SEQUENCE [LARGE SCALE GENOMIC DNA]</scope>
    <source>
        <strain evidence="17 18">DSM 24574</strain>
    </source>
</reference>
<dbReference type="PROSITE" id="PS51918">
    <property type="entry name" value="RADICAL_SAM"/>
    <property type="match status" value="1"/>
</dbReference>
<feature type="domain" description="MTTase N-terminal" evidence="15">
    <location>
        <begin position="34"/>
        <end position="150"/>
    </location>
</feature>
<dbReference type="Pfam" id="PF01938">
    <property type="entry name" value="TRAM"/>
    <property type="match status" value="1"/>
</dbReference>
<dbReference type="FunFam" id="3.80.30.20:FF:000001">
    <property type="entry name" value="tRNA-2-methylthio-N(6)-dimethylallyladenosine synthase 2"/>
    <property type="match status" value="1"/>
</dbReference>
<keyword evidence="4 13" id="KW-0808">Transferase</keyword>
<dbReference type="InterPro" id="IPR020612">
    <property type="entry name" value="Methylthiotransferase_CS"/>
</dbReference>
<dbReference type="STRING" id="947013.SAMN04488109_5545"/>
<feature type="binding site" evidence="13">
    <location>
        <position position="192"/>
    </location>
    <ligand>
        <name>[4Fe-4S] cluster</name>
        <dbReference type="ChEBI" id="CHEBI:49883"/>
        <label>2</label>
        <note>4Fe-4S-S-AdoMet</note>
    </ligand>
</feature>
<dbReference type="GO" id="GO:0051539">
    <property type="term" value="F:4 iron, 4 sulfur cluster binding"/>
    <property type="evidence" value="ECO:0007669"/>
    <property type="project" value="UniProtKB-UniRule"/>
</dbReference>
<evidence type="ECO:0000313" key="17">
    <source>
        <dbReference type="EMBL" id="SHH80675.1"/>
    </source>
</evidence>
<keyword evidence="13" id="KW-0819">tRNA processing</keyword>
<dbReference type="SFLD" id="SFLDS00029">
    <property type="entry name" value="Radical_SAM"/>
    <property type="match status" value="1"/>
</dbReference>
<feature type="domain" description="TRAM" evidence="14">
    <location>
        <begin position="422"/>
        <end position="484"/>
    </location>
</feature>
<evidence type="ECO:0000313" key="18">
    <source>
        <dbReference type="Proteomes" id="UP000184212"/>
    </source>
</evidence>
<comment type="cofactor">
    <cofactor evidence="13">
        <name>[4Fe-4S] cluster</name>
        <dbReference type="ChEBI" id="CHEBI:49883"/>
    </cofactor>
    <text evidence="13">Binds 2 [4Fe-4S] clusters. One cluster is coordinated with 3 cysteines and an exchangeable S-adenosyl-L-methionine.</text>
</comment>
<dbReference type="GO" id="GO:0035597">
    <property type="term" value="F:tRNA-2-methylthio-N(6)-dimethylallyladenosine(37) synthase activity"/>
    <property type="evidence" value="ECO:0007669"/>
    <property type="project" value="UniProtKB-EC"/>
</dbReference>
<evidence type="ECO:0000256" key="1">
    <source>
        <dbReference type="ARBA" id="ARBA00003234"/>
    </source>
</evidence>
<dbReference type="PROSITE" id="PS51449">
    <property type="entry name" value="MTTASE_N"/>
    <property type="match status" value="1"/>
</dbReference>
<dbReference type="Proteomes" id="UP000184212">
    <property type="component" value="Unassembled WGS sequence"/>
</dbReference>
<dbReference type="InterPro" id="IPR005839">
    <property type="entry name" value="Methylthiotransferase"/>
</dbReference>
<evidence type="ECO:0000256" key="9">
    <source>
        <dbReference type="ARBA" id="ARBA00033765"/>
    </source>
</evidence>
<keyword evidence="5 13" id="KW-0949">S-adenosyl-L-methionine</keyword>
<comment type="catalytic activity">
    <reaction evidence="13">
        <text>N(6)-dimethylallyladenosine(37) in tRNA + (sulfur carrier)-SH + AH2 + 2 S-adenosyl-L-methionine = 2-methylsulfanyl-N(6)-dimethylallyladenosine(37) in tRNA + (sulfur carrier)-H + 5'-deoxyadenosine + L-methionine + A + S-adenosyl-L-homocysteine + 2 H(+)</text>
        <dbReference type="Rhea" id="RHEA:37067"/>
        <dbReference type="Rhea" id="RHEA-COMP:10375"/>
        <dbReference type="Rhea" id="RHEA-COMP:10376"/>
        <dbReference type="Rhea" id="RHEA-COMP:14737"/>
        <dbReference type="Rhea" id="RHEA-COMP:14739"/>
        <dbReference type="ChEBI" id="CHEBI:13193"/>
        <dbReference type="ChEBI" id="CHEBI:15378"/>
        <dbReference type="ChEBI" id="CHEBI:17319"/>
        <dbReference type="ChEBI" id="CHEBI:17499"/>
        <dbReference type="ChEBI" id="CHEBI:29917"/>
        <dbReference type="ChEBI" id="CHEBI:57844"/>
        <dbReference type="ChEBI" id="CHEBI:57856"/>
        <dbReference type="ChEBI" id="CHEBI:59789"/>
        <dbReference type="ChEBI" id="CHEBI:64428"/>
        <dbReference type="ChEBI" id="CHEBI:74415"/>
        <dbReference type="ChEBI" id="CHEBI:74417"/>
        <dbReference type="EC" id="2.8.4.3"/>
    </reaction>
</comment>
<feature type="binding site" evidence="13">
    <location>
        <position position="188"/>
    </location>
    <ligand>
        <name>[4Fe-4S] cluster</name>
        <dbReference type="ChEBI" id="CHEBI:49883"/>
        <label>2</label>
        <note>4Fe-4S-S-AdoMet</note>
    </ligand>
</feature>
<dbReference type="Gene3D" id="3.40.50.12160">
    <property type="entry name" value="Methylthiotransferase, N-terminal domain"/>
    <property type="match status" value="1"/>
</dbReference>
<evidence type="ECO:0000256" key="4">
    <source>
        <dbReference type="ARBA" id="ARBA00022679"/>
    </source>
</evidence>